<dbReference type="Proteomes" id="UP000661012">
    <property type="component" value="Unassembled WGS sequence"/>
</dbReference>
<sequence>MSVTSEQASKVVFTSADLDADGVLHLGSNKKILVTTNKENIDGSGNWWSSEKNIPLRIQVDKDATPGVYTSSLIATVSCI</sequence>
<dbReference type="EMBL" id="JACYNN010000074">
    <property type="protein sequence ID" value="MBD8109466.1"/>
    <property type="molecule type" value="Genomic_DNA"/>
</dbReference>
<proteinExistence type="predicted"/>
<dbReference type="RefSeq" id="WP_191931417.1">
    <property type="nucleotide sequence ID" value="NZ_JACYNM010000076.1"/>
</dbReference>
<name>A0ABR9A0F7_9GAMM</name>
<comment type="caution">
    <text evidence="1">The sequence shown here is derived from an EMBL/GenBank/DDBJ whole genome shotgun (WGS) entry which is preliminary data.</text>
</comment>
<evidence type="ECO:0000313" key="1">
    <source>
        <dbReference type="EMBL" id="MBD8109466.1"/>
    </source>
</evidence>
<gene>
    <name evidence="1" type="ORF">IFT93_24295</name>
</gene>
<organism evidence="1 2">
    <name type="scientific">Erwinia persicina</name>
    <dbReference type="NCBI Taxonomy" id="55211"/>
    <lineage>
        <taxon>Bacteria</taxon>
        <taxon>Pseudomonadati</taxon>
        <taxon>Pseudomonadota</taxon>
        <taxon>Gammaproteobacteria</taxon>
        <taxon>Enterobacterales</taxon>
        <taxon>Erwiniaceae</taxon>
        <taxon>Erwinia</taxon>
    </lineage>
</organism>
<accession>A0ABR9A0F7</accession>
<reference evidence="1 2" key="1">
    <citation type="journal article" date="2020" name="FEMS Microbiol. Ecol.">
        <title>Temporal dynamics of bacterial communities during seed development and maturation.</title>
        <authorList>
            <person name="Chesneau G."/>
            <person name="Torres-Cortes G."/>
            <person name="Briand M."/>
            <person name="Darrasse A."/>
            <person name="Preveaux A."/>
            <person name="Marais C."/>
            <person name="Jacques M.A."/>
            <person name="Shade A."/>
            <person name="Barret M."/>
        </authorList>
    </citation>
    <scope>NUCLEOTIDE SEQUENCE [LARGE SCALE GENOMIC DNA]</scope>
    <source>
        <strain evidence="1 2">CFBP13732</strain>
    </source>
</reference>
<keyword evidence="2" id="KW-1185">Reference proteome</keyword>
<protein>
    <submittedName>
        <fullName evidence="1">Uncharacterized protein</fullName>
    </submittedName>
</protein>
<evidence type="ECO:0000313" key="2">
    <source>
        <dbReference type="Proteomes" id="UP000661012"/>
    </source>
</evidence>